<protein>
    <recommendedName>
        <fullName evidence="6">IBB domain-containing protein</fullName>
    </recommendedName>
</protein>
<evidence type="ECO:0000313" key="8">
    <source>
        <dbReference type="Proteomes" id="UP000323597"/>
    </source>
</evidence>
<dbReference type="Pfam" id="PF01749">
    <property type="entry name" value="IBB"/>
    <property type="match status" value="1"/>
</dbReference>
<dbReference type="FunFam" id="1.20.5.690:FF:000002">
    <property type="entry name" value="Importin subunit alpha"/>
    <property type="match status" value="1"/>
</dbReference>
<dbReference type="Proteomes" id="UP000323597">
    <property type="component" value="Chromosome D06"/>
</dbReference>
<dbReference type="Gene3D" id="1.20.5.690">
    <property type="entry name" value="Importin-alpha, importin-beta-binding domain"/>
    <property type="match status" value="1"/>
</dbReference>
<keyword evidence="2 5" id="KW-0813">Transport</keyword>
<dbReference type="EMBL" id="CM017654">
    <property type="protein sequence ID" value="TYI77139.1"/>
    <property type="molecule type" value="Genomic_DNA"/>
</dbReference>
<proteinExistence type="inferred from homology"/>
<evidence type="ECO:0000256" key="3">
    <source>
        <dbReference type="ARBA" id="ARBA00022737"/>
    </source>
</evidence>
<organism evidence="7 8">
    <name type="scientific">Gossypium mustelinum</name>
    <name type="common">Cotton</name>
    <name type="synonym">Gossypium caicoense</name>
    <dbReference type="NCBI Taxonomy" id="34275"/>
    <lineage>
        <taxon>Eukaryota</taxon>
        <taxon>Viridiplantae</taxon>
        <taxon>Streptophyta</taxon>
        <taxon>Embryophyta</taxon>
        <taxon>Tracheophyta</taxon>
        <taxon>Spermatophyta</taxon>
        <taxon>Magnoliopsida</taxon>
        <taxon>eudicotyledons</taxon>
        <taxon>Gunneridae</taxon>
        <taxon>Pentapetalae</taxon>
        <taxon>rosids</taxon>
        <taxon>malvids</taxon>
        <taxon>Malvales</taxon>
        <taxon>Malvaceae</taxon>
        <taxon>Malvoideae</taxon>
        <taxon>Gossypium</taxon>
    </lineage>
</organism>
<dbReference type="PROSITE" id="PS51214">
    <property type="entry name" value="IBB"/>
    <property type="match status" value="1"/>
</dbReference>
<dbReference type="SUPFAM" id="SSF48371">
    <property type="entry name" value="ARM repeat"/>
    <property type="match status" value="1"/>
</dbReference>
<evidence type="ECO:0000256" key="1">
    <source>
        <dbReference type="ARBA" id="ARBA00010394"/>
    </source>
</evidence>
<keyword evidence="8" id="KW-1185">Reference proteome</keyword>
<dbReference type="InterPro" id="IPR036975">
    <property type="entry name" value="Importin-a_IBB_sf"/>
</dbReference>
<gene>
    <name evidence="7" type="ORF">E1A91_D06G125800v1</name>
</gene>
<accession>A0A5D2UHU0</accession>
<evidence type="ECO:0000256" key="5">
    <source>
        <dbReference type="PROSITE-ProRule" id="PRU00561"/>
    </source>
</evidence>
<keyword evidence="3" id="KW-0677">Repeat</keyword>
<dbReference type="InterPro" id="IPR016024">
    <property type="entry name" value="ARM-type_fold"/>
</dbReference>
<evidence type="ECO:0000259" key="6">
    <source>
        <dbReference type="PROSITE" id="PS51214"/>
    </source>
</evidence>
<name>A0A5D2UHU0_GOSMU</name>
<evidence type="ECO:0000313" key="7">
    <source>
        <dbReference type="EMBL" id="TYI77139.1"/>
    </source>
</evidence>
<dbReference type="GO" id="GO:0061608">
    <property type="term" value="F:nuclear import signal receptor activity"/>
    <property type="evidence" value="ECO:0007669"/>
    <property type="project" value="InterPro"/>
</dbReference>
<dbReference type="GO" id="GO:0006606">
    <property type="term" value="P:protein import into nucleus"/>
    <property type="evidence" value="ECO:0007669"/>
    <property type="project" value="InterPro"/>
</dbReference>
<feature type="domain" description="IBB" evidence="6">
    <location>
        <begin position="1"/>
        <end position="60"/>
    </location>
</feature>
<keyword evidence="4" id="KW-0653">Protein transport</keyword>
<reference evidence="7 8" key="1">
    <citation type="submission" date="2019-07" db="EMBL/GenBank/DDBJ databases">
        <title>WGS assembly of Gossypium mustelinum.</title>
        <authorList>
            <person name="Chen Z.J."/>
            <person name="Sreedasyam A."/>
            <person name="Ando A."/>
            <person name="Song Q."/>
            <person name="De L."/>
            <person name="Hulse-Kemp A."/>
            <person name="Ding M."/>
            <person name="Ye W."/>
            <person name="Kirkbride R."/>
            <person name="Jenkins J."/>
            <person name="Plott C."/>
            <person name="Lovell J."/>
            <person name="Lin Y.-M."/>
            <person name="Vaughn R."/>
            <person name="Liu B."/>
            <person name="Li W."/>
            <person name="Simpson S."/>
            <person name="Scheffler B."/>
            <person name="Saski C."/>
            <person name="Grover C."/>
            <person name="Hu G."/>
            <person name="Conover J."/>
            <person name="Carlson J."/>
            <person name="Shu S."/>
            <person name="Boston L."/>
            <person name="Williams M."/>
            <person name="Peterson D."/>
            <person name="Mcgee K."/>
            <person name="Jones D."/>
            <person name="Wendel J."/>
            <person name="Stelly D."/>
            <person name="Grimwood J."/>
            <person name="Schmutz J."/>
        </authorList>
    </citation>
    <scope>NUCLEOTIDE SEQUENCE [LARGE SCALE GENOMIC DNA]</scope>
    <source>
        <strain evidence="7">1408120.09</strain>
    </source>
</reference>
<dbReference type="AlphaFoldDB" id="A0A5D2UHU0"/>
<dbReference type="PANTHER" id="PTHR23316">
    <property type="entry name" value="IMPORTIN ALPHA"/>
    <property type="match status" value="1"/>
</dbReference>
<comment type="similarity">
    <text evidence="1">Belongs to the importin alpha family.</text>
</comment>
<sequence>MNSSLGLGLREDVIDTKLEVAVDAEEGRRRREYNMVEIRKNHREESLQKKRREGLQAQPMLASLHSSAVEKKLENLPAMVVGTWANDSNMQLEATTQFRKLLSIGSTEMPNAMETIFQAALALGRHGGVDELMGDMESAALLYSKAERLLVFLLARLLEITDDGSSQVQGSAIESNHIYYSIFNSCC</sequence>
<dbReference type="InterPro" id="IPR002652">
    <property type="entry name" value="Importin-a_IBB"/>
</dbReference>
<evidence type="ECO:0000256" key="4">
    <source>
        <dbReference type="ARBA" id="ARBA00022927"/>
    </source>
</evidence>
<evidence type="ECO:0000256" key="2">
    <source>
        <dbReference type="ARBA" id="ARBA00022448"/>
    </source>
</evidence>